<evidence type="ECO:0000313" key="9">
    <source>
        <dbReference type="EMBL" id="RJF93225.1"/>
    </source>
</evidence>
<accession>A0A418WPR7</accession>
<keyword evidence="4" id="KW-0813">Transport</keyword>
<dbReference type="GO" id="GO:0015031">
    <property type="term" value="P:protein transport"/>
    <property type="evidence" value="ECO:0007669"/>
    <property type="project" value="UniProtKB-KW"/>
</dbReference>
<dbReference type="RefSeq" id="WP_119759503.1">
    <property type="nucleotide sequence ID" value="NZ_QYUM01000002.1"/>
</dbReference>
<proteinExistence type="inferred from homology"/>
<evidence type="ECO:0000256" key="7">
    <source>
        <dbReference type="ARBA" id="ARBA00023225"/>
    </source>
</evidence>
<gene>
    <name evidence="9" type="ORF">D3876_02380</name>
</gene>
<comment type="function">
    <text evidence="1">Needed for flagellar regrowth and assembly.</text>
</comment>
<dbReference type="Proteomes" id="UP000286100">
    <property type="component" value="Unassembled WGS sequence"/>
</dbReference>
<evidence type="ECO:0000256" key="4">
    <source>
        <dbReference type="ARBA" id="ARBA00022448"/>
    </source>
</evidence>
<dbReference type="PANTHER" id="PTHR34982:SF1">
    <property type="entry name" value="FLAGELLAR ASSEMBLY PROTEIN FLIH"/>
    <property type="match status" value="1"/>
</dbReference>
<feature type="domain" description="Flagellar assembly protein FliH/Type III secretion system HrpE" evidence="8">
    <location>
        <begin position="86"/>
        <end position="193"/>
    </location>
</feature>
<evidence type="ECO:0000256" key="6">
    <source>
        <dbReference type="ARBA" id="ARBA00022927"/>
    </source>
</evidence>
<sequence length="215" mass="23720">MSDITSDLWDSVERRGTGFSPAEFAPSVQPRFVPWHDKYAEPAAAPNAPAQAEETGLVDTVQLQADAFSEGFNEGRRTVEMEVAAERQAIARLVETLEQYRPEPPQMLAEMLAETVDRLVRQIVGEVVIDRAMLEMRVDHVAGIIAEAAAPARMRLHPDDLERLGNVRLELDLVADPALMPGSVIVETASGWIEDGPEVGIEKLRQALERMSVPQ</sequence>
<keyword evidence="10" id="KW-1185">Reference proteome</keyword>
<comment type="similarity">
    <text evidence="2">Belongs to the FliH family.</text>
</comment>
<dbReference type="Pfam" id="PF02108">
    <property type="entry name" value="FliH"/>
    <property type="match status" value="1"/>
</dbReference>
<evidence type="ECO:0000256" key="1">
    <source>
        <dbReference type="ARBA" id="ARBA00003041"/>
    </source>
</evidence>
<keyword evidence="6" id="KW-0653">Protein transport</keyword>
<dbReference type="PANTHER" id="PTHR34982">
    <property type="entry name" value="YOP PROTEINS TRANSLOCATION PROTEIN L"/>
    <property type="match status" value="1"/>
</dbReference>
<evidence type="ECO:0000259" key="8">
    <source>
        <dbReference type="Pfam" id="PF02108"/>
    </source>
</evidence>
<dbReference type="AlphaFoldDB" id="A0A418WPR7"/>
<comment type="caution">
    <text evidence="9">The sequence shown here is derived from an EMBL/GenBank/DDBJ whole genome shotgun (WGS) entry which is preliminary data.</text>
</comment>
<dbReference type="InterPro" id="IPR051472">
    <property type="entry name" value="T3SS_Stator/FliH"/>
</dbReference>
<dbReference type="GO" id="GO:0005829">
    <property type="term" value="C:cytosol"/>
    <property type="evidence" value="ECO:0007669"/>
    <property type="project" value="TreeGrafter"/>
</dbReference>
<dbReference type="EMBL" id="QYUM01000002">
    <property type="protein sequence ID" value="RJF93225.1"/>
    <property type="molecule type" value="Genomic_DNA"/>
</dbReference>
<organism evidence="9 10">
    <name type="scientific">Sphingomonas cavernae</name>
    <dbReference type="NCBI Taxonomy" id="2320861"/>
    <lineage>
        <taxon>Bacteria</taxon>
        <taxon>Pseudomonadati</taxon>
        <taxon>Pseudomonadota</taxon>
        <taxon>Alphaproteobacteria</taxon>
        <taxon>Sphingomonadales</taxon>
        <taxon>Sphingomonadaceae</taxon>
        <taxon>Sphingomonas</taxon>
    </lineage>
</organism>
<protein>
    <recommendedName>
        <fullName evidence="3">Flagellar assembly protein FliH</fullName>
    </recommendedName>
</protein>
<dbReference type="GO" id="GO:0044781">
    <property type="term" value="P:bacterial-type flagellum organization"/>
    <property type="evidence" value="ECO:0007669"/>
    <property type="project" value="UniProtKB-KW"/>
</dbReference>
<evidence type="ECO:0000256" key="5">
    <source>
        <dbReference type="ARBA" id="ARBA00022795"/>
    </source>
</evidence>
<dbReference type="OrthoDB" id="7449114at2"/>
<evidence type="ECO:0000256" key="3">
    <source>
        <dbReference type="ARBA" id="ARBA00016507"/>
    </source>
</evidence>
<keyword evidence="7" id="KW-1006">Bacterial flagellum protein export</keyword>
<evidence type="ECO:0000256" key="2">
    <source>
        <dbReference type="ARBA" id="ARBA00006602"/>
    </source>
</evidence>
<evidence type="ECO:0000313" key="10">
    <source>
        <dbReference type="Proteomes" id="UP000286100"/>
    </source>
</evidence>
<name>A0A418WPR7_9SPHN</name>
<reference evidence="9 10" key="1">
    <citation type="submission" date="2018-09" db="EMBL/GenBank/DDBJ databases">
        <authorList>
            <person name="Zhu H."/>
        </authorList>
    </citation>
    <scope>NUCLEOTIDE SEQUENCE [LARGE SCALE GENOMIC DNA]</scope>
    <source>
        <strain evidence="9 10">K2R01-6</strain>
    </source>
</reference>
<dbReference type="InterPro" id="IPR018035">
    <property type="entry name" value="Flagellar_FliH/T3SS_HrpE"/>
</dbReference>
<keyword evidence="5" id="KW-1005">Bacterial flagellum biogenesis</keyword>